<feature type="domain" description="DUF5824" evidence="2">
    <location>
        <begin position="41"/>
        <end position="116"/>
    </location>
</feature>
<dbReference type="AlphaFoldDB" id="A0A350P1J2"/>
<comment type="caution">
    <text evidence="3">The sequence shown here is derived from an EMBL/GenBank/DDBJ whole genome shotgun (WGS) entry which is preliminary data.</text>
</comment>
<evidence type="ECO:0000259" key="2">
    <source>
        <dbReference type="Pfam" id="PF19141"/>
    </source>
</evidence>
<gene>
    <name evidence="3" type="ORF">DCW74_05400</name>
</gene>
<feature type="region of interest" description="Disordered" evidence="1">
    <location>
        <begin position="111"/>
        <end position="137"/>
    </location>
</feature>
<feature type="region of interest" description="Disordered" evidence="1">
    <location>
        <begin position="24"/>
        <end position="66"/>
    </location>
</feature>
<reference evidence="3 4" key="1">
    <citation type="journal article" date="2018" name="Nat. Biotechnol.">
        <title>A standardized bacterial taxonomy based on genome phylogeny substantially revises the tree of life.</title>
        <authorList>
            <person name="Parks D.H."/>
            <person name="Chuvochina M."/>
            <person name="Waite D.W."/>
            <person name="Rinke C."/>
            <person name="Skarshewski A."/>
            <person name="Chaumeil P.A."/>
            <person name="Hugenholtz P."/>
        </authorList>
    </citation>
    <scope>NUCLEOTIDE SEQUENCE [LARGE SCALE GENOMIC DNA]</scope>
    <source>
        <strain evidence="3">UBA11978</strain>
    </source>
</reference>
<dbReference type="Pfam" id="PF19141">
    <property type="entry name" value="DUF5824"/>
    <property type="match status" value="1"/>
</dbReference>
<evidence type="ECO:0000313" key="3">
    <source>
        <dbReference type="EMBL" id="HAW75159.1"/>
    </source>
</evidence>
<dbReference type="EMBL" id="DNAN01000185">
    <property type="protein sequence ID" value="HAW75159.1"/>
    <property type="molecule type" value="Genomic_DNA"/>
</dbReference>
<protein>
    <recommendedName>
        <fullName evidence="2">DUF5824 domain-containing protein</fullName>
    </recommendedName>
</protein>
<proteinExistence type="predicted"/>
<dbReference type="Proteomes" id="UP000263517">
    <property type="component" value="Unassembled WGS sequence"/>
</dbReference>
<name>A0A350P1J2_9ALTE</name>
<dbReference type="InterPro" id="IPR043862">
    <property type="entry name" value="DUF5824"/>
</dbReference>
<accession>A0A350P1J2</accession>
<organism evidence="3 4">
    <name type="scientific">Alteromonas australica</name>
    <dbReference type="NCBI Taxonomy" id="589873"/>
    <lineage>
        <taxon>Bacteria</taxon>
        <taxon>Pseudomonadati</taxon>
        <taxon>Pseudomonadota</taxon>
        <taxon>Gammaproteobacteria</taxon>
        <taxon>Alteromonadales</taxon>
        <taxon>Alteromonadaceae</taxon>
        <taxon>Alteromonas/Salinimonas group</taxon>
        <taxon>Alteromonas</taxon>
    </lineage>
</organism>
<feature type="compositionally biased region" description="Basic residues" evidence="1">
    <location>
        <begin position="35"/>
        <end position="54"/>
    </location>
</feature>
<sequence length="137" mass="15441">MHHPDRLVKEPFVVLQNFTNLETSKQPSGCENKWRRGNVPRKKAKKPAKKGKKRSVMDTLRKKAAKSKLFTASQLKKSYDKGLAAYASSGSRKGMSSHQWAMARVNSVLRGGKARSIDFPSKARGKKKKSTTRKKKK</sequence>
<evidence type="ECO:0000313" key="4">
    <source>
        <dbReference type="Proteomes" id="UP000263517"/>
    </source>
</evidence>
<evidence type="ECO:0000256" key="1">
    <source>
        <dbReference type="SAM" id="MobiDB-lite"/>
    </source>
</evidence>
<feature type="compositionally biased region" description="Basic residues" evidence="1">
    <location>
        <begin position="123"/>
        <end position="137"/>
    </location>
</feature>